<feature type="compositionally biased region" description="Polar residues" evidence="1">
    <location>
        <begin position="488"/>
        <end position="508"/>
    </location>
</feature>
<name>Q2QSS5_ORYSJ</name>
<feature type="region of interest" description="Disordered" evidence="1">
    <location>
        <begin position="550"/>
        <end position="572"/>
    </location>
</feature>
<evidence type="ECO:0000313" key="2">
    <source>
        <dbReference type="EMBL" id="ABA97614.2"/>
    </source>
</evidence>
<gene>
    <name evidence="2" type="ordered locus">LOC_Os12g23100</name>
</gene>
<dbReference type="AlphaFoldDB" id="Q2QSS5"/>
<feature type="region of interest" description="Disordered" evidence="1">
    <location>
        <begin position="402"/>
        <end position="509"/>
    </location>
</feature>
<accession>Q2QSS5</accession>
<reference evidence="2" key="3">
    <citation type="submission" date="2006-01" db="EMBL/GenBank/DDBJ databases">
        <authorList>
            <person name="Buell R."/>
        </authorList>
    </citation>
    <scope>NUCLEOTIDE SEQUENCE</scope>
</reference>
<proteinExistence type="predicted"/>
<reference evidence="2" key="1">
    <citation type="journal article" date="2005" name="BMC Biol.">
        <title>The sequence of rice chromosomes 11 and 12, rich in disease resistance genes and recent gene duplications.</title>
        <authorList>
            <consortium name="The rice chromosomes 11 and 12 sequencing consortia"/>
        </authorList>
    </citation>
    <scope>NUCLEOTIDE SEQUENCE [LARGE SCALE GENOMIC DNA]</scope>
</reference>
<feature type="compositionally biased region" description="Basic and acidic residues" evidence="1">
    <location>
        <begin position="470"/>
        <end position="480"/>
    </location>
</feature>
<protein>
    <submittedName>
        <fullName evidence="2">Uncharacterized protein</fullName>
    </submittedName>
</protein>
<dbReference type="EMBL" id="DP000011">
    <property type="protein sequence ID" value="ABA97614.2"/>
    <property type="molecule type" value="Genomic_DNA"/>
</dbReference>
<sequence length="646" mass="69208">MEILRAQGEGEDECRDGERDWVVTAKDLPVHDEPLPLYSSPLDPSSLYHPSLGQRSQAAPRQPAGRGGKVHGGRLRWLVGSGAIELGVLILLVAPGPWRFGGWGARMAAAAGLHNVKGAYGPLMGRRAIAGPIAPKLDGPERLLWPLQGRTGHGEAVFLRAGCQGELAMAKSSFFGRFGRMASCHPPTSPSRARVRVELRPRPCKPCGMVELPQLSPSALVRISIFDWARRTSGFEPNAALFGAIFFATVNSKTVVTPAGTKKTVFGSVNFNIRPERSDLWPVNAAMSKWDRHWMARWFYHTIPFEAGSDSAKALRCRRRVIVPNRKRRIAVDGAMEARCRDLVEEFCMLRVFPLSQSWQVTVDPSEEVDGLPKLVLLEGMNMLTLDQAEAEARKMIGDVYNGELPPRANPHKTNDEAGPSRKHTRGQVKLAPRKHRAPASSDSDADDEEDAEGRDGEEEGGEEEEVETVVEKAKGEAVEGRAVTPGYTPTPSPGHNETGVESNSSPLRQKYLDGAKALVAFSSGKAAKGGLVKKVAKKKGLVDVARVFSGDESSDGTPTSPAGRSLDLSAAPVPPLGAAGAGGSTAAGASASAERIMTAAAKVFGSPLCQLVASPLIEAKGKRAVVETSASEYSLACPKLVHRTE</sequence>
<feature type="region of interest" description="Disordered" evidence="1">
    <location>
        <begin position="49"/>
        <end position="70"/>
    </location>
</feature>
<feature type="compositionally biased region" description="Acidic residues" evidence="1">
    <location>
        <begin position="444"/>
        <end position="469"/>
    </location>
</feature>
<organism evidence="2">
    <name type="scientific">Oryza sativa subsp. japonica</name>
    <name type="common">Rice</name>
    <dbReference type="NCBI Taxonomy" id="39947"/>
    <lineage>
        <taxon>Eukaryota</taxon>
        <taxon>Viridiplantae</taxon>
        <taxon>Streptophyta</taxon>
        <taxon>Embryophyta</taxon>
        <taxon>Tracheophyta</taxon>
        <taxon>Spermatophyta</taxon>
        <taxon>Magnoliopsida</taxon>
        <taxon>Liliopsida</taxon>
        <taxon>Poales</taxon>
        <taxon>Poaceae</taxon>
        <taxon>BOP clade</taxon>
        <taxon>Oryzoideae</taxon>
        <taxon>Oryzeae</taxon>
        <taxon>Oryzinae</taxon>
        <taxon>Oryza</taxon>
        <taxon>Oryza sativa</taxon>
    </lineage>
</organism>
<feature type="compositionally biased region" description="Basic residues" evidence="1">
    <location>
        <begin position="421"/>
        <end position="438"/>
    </location>
</feature>
<evidence type="ECO:0000256" key="1">
    <source>
        <dbReference type="SAM" id="MobiDB-lite"/>
    </source>
</evidence>
<reference evidence="2" key="2">
    <citation type="submission" date="2005-04" db="EMBL/GenBank/DDBJ databases">
        <authorList>
            <person name="Buell C.R."/>
            <person name="Wing R.A."/>
            <person name="McCombie W.A."/>
            <person name="Ouyang S."/>
        </authorList>
    </citation>
    <scope>NUCLEOTIDE SEQUENCE</scope>
</reference>